<sequence>MFSIDMAEVPPNLYDQRNKEELEAVFEKLVEQSAYTPTTSVTRRDYNFSDRSFWGALAGIKCDGALRVTNEQIFLAHEHLRDGILRDSGAHCILKPRE</sequence>
<dbReference type="AlphaFoldDB" id="A0A4U0UEG3"/>
<proteinExistence type="predicted"/>
<evidence type="ECO:0000313" key="2">
    <source>
        <dbReference type="Proteomes" id="UP000308549"/>
    </source>
</evidence>
<name>A0A4U0UEG3_9PEZI</name>
<comment type="caution">
    <text evidence="1">The sequence shown here is derived from an EMBL/GenBank/DDBJ whole genome shotgun (WGS) entry which is preliminary data.</text>
</comment>
<dbReference type="Proteomes" id="UP000308549">
    <property type="component" value="Unassembled WGS sequence"/>
</dbReference>
<protein>
    <submittedName>
        <fullName evidence="1">Uncharacterized protein</fullName>
    </submittedName>
</protein>
<reference evidence="1 2" key="1">
    <citation type="submission" date="2017-03" db="EMBL/GenBank/DDBJ databases">
        <title>Genomes of endolithic fungi from Antarctica.</title>
        <authorList>
            <person name="Coleine C."/>
            <person name="Masonjones S."/>
            <person name="Stajich J.E."/>
        </authorList>
    </citation>
    <scope>NUCLEOTIDE SEQUENCE [LARGE SCALE GENOMIC DNA]</scope>
    <source>
        <strain evidence="1 2">CCFEE 6315</strain>
    </source>
</reference>
<keyword evidence="2" id="KW-1185">Reference proteome</keyword>
<organism evidence="1 2">
    <name type="scientific">Salinomyces thailandicus</name>
    <dbReference type="NCBI Taxonomy" id="706561"/>
    <lineage>
        <taxon>Eukaryota</taxon>
        <taxon>Fungi</taxon>
        <taxon>Dikarya</taxon>
        <taxon>Ascomycota</taxon>
        <taxon>Pezizomycotina</taxon>
        <taxon>Dothideomycetes</taxon>
        <taxon>Dothideomycetidae</taxon>
        <taxon>Mycosphaerellales</taxon>
        <taxon>Teratosphaeriaceae</taxon>
        <taxon>Salinomyces</taxon>
    </lineage>
</organism>
<evidence type="ECO:0000313" key="1">
    <source>
        <dbReference type="EMBL" id="TKA33657.1"/>
    </source>
</evidence>
<dbReference type="EMBL" id="NAJL01000002">
    <property type="protein sequence ID" value="TKA33657.1"/>
    <property type="molecule type" value="Genomic_DNA"/>
</dbReference>
<accession>A0A4U0UEG3</accession>
<gene>
    <name evidence="1" type="ORF">B0A50_00493</name>
</gene>